<sequence length="172" mass="18263">MNRVFKIIWNKTTQRQEVVSELAKSSAKASSASNNTQKATKQFIISILTVLITSTLLASVSNAATINYNDIPKQGVAVVSDPNSEILKNVALEGSVTVGVYANALATDSIAIGSRANVNNYWGDQYREALNGIAIGQFSSTSTKHAVSDMKIGDTTLSKGVAATDNGTVSYW</sequence>
<name>A0AAX3IQC2_HAEIF</name>
<feature type="domain" description="ESPR" evidence="2">
    <location>
        <begin position="1"/>
        <end position="42"/>
    </location>
</feature>
<dbReference type="InterPro" id="IPR024973">
    <property type="entry name" value="ESPR"/>
</dbReference>
<dbReference type="AlphaFoldDB" id="A0AAX3IQC2"/>
<proteinExistence type="predicted"/>
<feature type="transmembrane region" description="Helical" evidence="1">
    <location>
        <begin position="43"/>
        <end position="64"/>
    </location>
</feature>
<comment type="caution">
    <text evidence="3">The sequence shown here is derived from an EMBL/GenBank/DDBJ whole genome shotgun (WGS) entry which is preliminary data.</text>
</comment>
<gene>
    <name evidence="3" type="ORF">CAGEJMGA_00273</name>
</gene>
<organism evidence="3 4">
    <name type="scientific">Haemophilus influenzae</name>
    <dbReference type="NCBI Taxonomy" id="727"/>
    <lineage>
        <taxon>Bacteria</taxon>
        <taxon>Pseudomonadati</taxon>
        <taxon>Pseudomonadota</taxon>
        <taxon>Gammaproteobacteria</taxon>
        <taxon>Pasteurellales</taxon>
        <taxon>Pasteurellaceae</taxon>
        <taxon>Haemophilus</taxon>
    </lineage>
</organism>
<keyword evidence="1" id="KW-0472">Membrane</keyword>
<dbReference type="Proteomes" id="UP000658741">
    <property type="component" value="Unassembled WGS sequence"/>
</dbReference>
<dbReference type="RefSeq" id="WP_227894291.1">
    <property type="nucleotide sequence ID" value="NZ_CABFLD010000011.1"/>
</dbReference>
<evidence type="ECO:0000313" key="3">
    <source>
        <dbReference type="EMBL" id="VTX50382.1"/>
    </source>
</evidence>
<dbReference type="EMBL" id="CABFLD010000011">
    <property type="protein sequence ID" value="VTX50382.1"/>
    <property type="molecule type" value="Genomic_DNA"/>
</dbReference>
<evidence type="ECO:0000256" key="1">
    <source>
        <dbReference type="SAM" id="Phobius"/>
    </source>
</evidence>
<dbReference type="Pfam" id="PF13018">
    <property type="entry name" value="ESPR"/>
    <property type="match status" value="1"/>
</dbReference>
<keyword evidence="1" id="KW-1133">Transmembrane helix</keyword>
<keyword evidence="1" id="KW-0812">Transmembrane</keyword>
<protein>
    <submittedName>
        <fullName evidence="3">Extended Signal Peptide of Type V secretion system</fullName>
    </submittedName>
</protein>
<reference evidence="3" key="1">
    <citation type="submission" date="2019-05" db="EMBL/GenBank/DDBJ databases">
        <authorList>
            <person name="Hibberd M."/>
        </authorList>
    </citation>
    <scope>NUCLEOTIDE SEQUENCE</scope>
    <source>
        <strain evidence="3">Haemophilus_influenzae_BgEED16</strain>
    </source>
</reference>
<evidence type="ECO:0000313" key="4">
    <source>
        <dbReference type="Proteomes" id="UP000658741"/>
    </source>
</evidence>
<evidence type="ECO:0000259" key="2">
    <source>
        <dbReference type="Pfam" id="PF13018"/>
    </source>
</evidence>
<accession>A0AAX3IQC2</accession>